<reference evidence="3" key="1">
    <citation type="submission" date="2010-06" db="EMBL/GenBank/DDBJ databases">
        <authorList>
            <person name="Muzny D."/>
            <person name="Qin X."/>
            <person name="Buhay C."/>
            <person name="Dugan-Rocha S."/>
            <person name="Ding Y."/>
            <person name="Chen G."/>
            <person name="Hawes A."/>
            <person name="Holder M."/>
            <person name="Jhangiani S."/>
            <person name="Johnson A."/>
            <person name="Khan Z."/>
            <person name="Li Z."/>
            <person name="Liu W."/>
            <person name="Liu X."/>
            <person name="Perez L."/>
            <person name="Shen H."/>
            <person name="Wang Q."/>
            <person name="Watt J."/>
            <person name="Xi L."/>
            <person name="Xin Y."/>
            <person name="Zhou J."/>
            <person name="Deng J."/>
            <person name="Jiang H."/>
            <person name="Liu Y."/>
            <person name="Qu J."/>
            <person name="Song X.-Z."/>
            <person name="Zhang L."/>
            <person name="Villasana D."/>
            <person name="Johnson A."/>
            <person name="Liu J."/>
            <person name="Liyanage D."/>
            <person name="Lorensuhewa L."/>
            <person name="Robinson T."/>
            <person name="Song A."/>
            <person name="Song B.-B."/>
            <person name="Dinh H."/>
            <person name="Thornton R."/>
            <person name="Coyle M."/>
            <person name="Francisco L."/>
            <person name="Jackson L."/>
            <person name="Javaid M."/>
            <person name="Korchina V."/>
            <person name="Kovar C."/>
            <person name="Mata R."/>
            <person name="Mathew T."/>
            <person name="Ngo R."/>
            <person name="Nguyen L."/>
            <person name="Nguyen N."/>
            <person name="Okwuonu G."/>
            <person name="Ongeri F."/>
            <person name="Pham C."/>
            <person name="Simmons D."/>
            <person name="Wilczek-Boney K."/>
            <person name="Hale W."/>
            <person name="Jakkamsetti A."/>
            <person name="Pham P."/>
            <person name="Ruth R."/>
            <person name="San Lucas F."/>
            <person name="Warren J."/>
            <person name="Zhang J."/>
            <person name="Zhao Z."/>
            <person name="Zhou C."/>
            <person name="Zhu D."/>
            <person name="Lee S."/>
            <person name="Bess C."/>
            <person name="Blankenburg K."/>
            <person name="Forbes L."/>
            <person name="Fu Q."/>
            <person name="Gubbala S."/>
            <person name="Hirani K."/>
            <person name="Jayaseelan J.C."/>
            <person name="Lara F."/>
            <person name="Munidasa M."/>
            <person name="Palculict T."/>
            <person name="Patil S."/>
            <person name="Pu L.-L."/>
            <person name="Saada N."/>
            <person name="Tang L."/>
            <person name="Weissenberger G."/>
            <person name="Zhu Y."/>
            <person name="Hemphill L."/>
            <person name="Shang Y."/>
            <person name="Youmans B."/>
            <person name="Ayvaz T."/>
            <person name="Ross M."/>
            <person name="Santibanez J."/>
            <person name="Aqrawi P."/>
            <person name="Gross S."/>
            <person name="Joshi V."/>
            <person name="Fowler G."/>
            <person name="Nazareth L."/>
            <person name="Reid J."/>
            <person name="Worley K."/>
            <person name="Petrosino J."/>
            <person name="Highlander S."/>
            <person name="Gibbs R."/>
        </authorList>
    </citation>
    <scope>NUCLEOTIDE SEQUENCE [LARGE SCALE GENOMIC DNA]</scope>
    <source>
        <strain evidence="3">ATCC 33030</strain>
    </source>
</reference>
<dbReference type="AlphaFoldDB" id="D7WAH1"/>
<keyword evidence="4" id="KW-1185">Reference proteome</keyword>
<dbReference type="Gene3D" id="1.10.10.2840">
    <property type="entry name" value="PucR C-terminal helix-turn-helix domain"/>
    <property type="match status" value="1"/>
</dbReference>
<dbReference type="Pfam" id="PF13556">
    <property type="entry name" value="HTH_30"/>
    <property type="match status" value="1"/>
</dbReference>
<dbReference type="InterPro" id="IPR042070">
    <property type="entry name" value="PucR_C-HTH_sf"/>
</dbReference>
<feature type="domain" description="PucR C-terminal helix-turn-helix" evidence="2">
    <location>
        <begin position="454"/>
        <end position="511"/>
    </location>
</feature>
<dbReference type="InterPro" id="IPR012914">
    <property type="entry name" value="PucR_dom"/>
</dbReference>
<protein>
    <submittedName>
        <fullName evidence="3">Purine catabolism regulatory protein-like family</fullName>
    </submittedName>
</protein>
<dbReference type="STRING" id="585529.HMPREF0291_10110"/>
<feature type="domain" description="Purine catabolism PurC-like" evidence="1">
    <location>
        <begin position="48"/>
        <end position="140"/>
    </location>
</feature>
<sequence length="517" mass="56054">MSKDVLDDARSGHPEWETAVDLLDLSWLYGIRALNLDPVGDLRRGRFESVQASEIVETAEFFRPFSVILTLGLRIQPDDEAGIAHYVEQLKDSGVAALGFGTGLQHAEIPPVLIRACTDAALPLFEVPRATPFALISKVVGEEYARLQAVAANEILEAAEGLNRAAWNGGVDALVGRTRTAVGADVLIGDNTGRIISSAPAKPTERALKALRLAVADNGRSRAYRTENRTMIVQRMRAMGGKYSVAVVDSPRPLPPLARSAVKHFVGLAEIVLRDPQALRSAETQLHGSALETFLEGQEASPAAARLLDRAADADGAVVPVAIVAANKAASNRSLARLDEGLNLRDNPLAHVRLAPDGFVFLSRRVISEAAVTELIGDFGARLRVLSGRQQSWRELGRDELQALLDRARSLPPGTVDEYLPRRLDWTEDTGVRQVLSRRYKEVLAPLAEDDPALLDAVQSYLVHGCEIRAAAESLSIHRHTLKARIDRAEQRYGLPLDDPLGRAEILVLLNAAGSNS</sequence>
<dbReference type="Proteomes" id="UP000004208">
    <property type="component" value="Unassembled WGS sequence"/>
</dbReference>
<dbReference type="InterPro" id="IPR051448">
    <property type="entry name" value="CdaR-like_regulators"/>
</dbReference>
<proteinExistence type="predicted"/>
<dbReference type="OrthoDB" id="8450798at2"/>
<accession>D7WAH1</accession>
<dbReference type="RefSeq" id="WP_005286298.1">
    <property type="nucleotide sequence ID" value="NZ_CM000961.1"/>
</dbReference>
<dbReference type="PANTHER" id="PTHR33744:SF7">
    <property type="entry name" value="PUCR FAMILY TRANSCRIPTIONAL REGULATOR"/>
    <property type="match status" value="1"/>
</dbReference>
<dbReference type="EMBL" id="ACLJ02000001">
    <property type="protein sequence ID" value="EFK54852.1"/>
    <property type="molecule type" value="Genomic_DNA"/>
</dbReference>
<evidence type="ECO:0000259" key="2">
    <source>
        <dbReference type="Pfam" id="PF13556"/>
    </source>
</evidence>
<evidence type="ECO:0000259" key="1">
    <source>
        <dbReference type="Pfam" id="PF07905"/>
    </source>
</evidence>
<name>D7WAH1_9CORY</name>
<dbReference type="eggNOG" id="COG2508">
    <property type="taxonomic scope" value="Bacteria"/>
</dbReference>
<organism evidence="3 4">
    <name type="scientific">Corynebacterium genitalium ATCC 33030</name>
    <dbReference type="NCBI Taxonomy" id="585529"/>
    <lineage>
        <taxon>Bacteria</taxon>
        <taxon>Bacillati</taxon>
        <taxon>Actinomycetota</taxon>
        <taxon>Actinomycetes</taxon>
        <taxon>Mycobacteriales</taxon>
        <taxon>Corynebacteriaceae</taxon>
        <taxon>Corynebacterium</taxon>
    </lineage>
</organism>
<comment type="caution">
    <text evidence="3">The sequence shown here is derived from an EMBL/GenBank/DDBJ whole genome shotgun (WGS) entry which is preliminary data.</text>
</comment>
<evidence type="ECO:0000313" key="4">
    <source>
        <dbReference type="Proteomes" id="UP000004208"/>
    </source>
</evidence>
<dbReference type="InterPro" id="IPR025736">
    <property type="entry name" value="PucR_C-HTH_dom"/>
</dbReference>
<evidence type="ECO:0000313" key="3">
    <source>
        <dbReference type="EMBL" id="EFK54852.1"/>
    </source>
</evidence>
<dbReference type="Pfam" id="PF07905">
    <property type="entry name" value="PucR"/>
    <property type="match status" value="1"/>
</dbReference>
<gene>
    <name evidence="3" type="ORF">HMPREF0291_10110</name>
</gene>
<dbReference type="PANTHER" id="PTHR33744">
    <property type="entry name" value="CARBOHYDRATE DIACID REGULATOR"/>
    <property type="match status" value="1"/>
</dbReference>
<dbReference type="HOGENOM" id="CLU_017436_4_0_11"/>